<dbReference type="InterPro" id="IPR023187">
    <property type="entry name" value="Tscrpt_reg_MarR-type_CS"/>
</dbReference>
<dbReference type="SMART" id="SM00347">
    <property type="entry name" value="HTH_MARR"/>
    <property type="match status" value="1"/>
</dbReference>
<dbReference type="Proteomes" id="UP000295560">
    <property type="component" value="Unassembled WGS sequence"/>
</dbReference>
<keyword evidence="2 5" id="KW-0238">DNA-binding</keyword>
<evidence type="ECO:0000256" key="1">
    <source>
        <dbReference type="ARBA" id="ARBA00023015"/>
    </source>
</evidence>
<dbReference type="InterPro" id="IPR039422">
    <property type="entry name" value="MarR/SlyA-like"/>
</dbReference>
<name>A0A4R1HP89_PSEEN</name>
<gene>
    <name evidence="5" type="ORF">EV378_6964</name>
</gene>
<proteinExistence type="predicted"/>
<dbReference type="Gene3D" id="1.10.10.10">
    <property type="entry name" value="Winged helix-like DNA-binding domain superfamily/Winged helix DNA-binding domain"/>
    <property type="match status" value="1"/>
</dbReference>
<keyword evidence="1" id="KW-0805">Transcription regulation</keyword>
<dbReference type="GO" id="GO:0003677">
    <property type="term" value="F:DNA binding"/>
    <property type="evidence" value="ECO:0007669"/>
    <property type="project" value="UniProtKB-KW"/>
</dbReference>
<evidence type="ECO:0000259" key="4">
    <source>
        <dbReference type="PROSITE" id="PS50995"/>
    </source>
</evidence>
<dbReference type="PANTHER" id="PTHR33164">
    <property type="entry name" value="TRANSCRIPTIONAL REGULATOR, MARR FAMILY"/>
    <property type="match status" value="1"/>
</dbReference>
<dbReference type="SUPFAM" id="SSF46785">
    <property type="entry name" value="Winged helix' DNA-binding domain"/>
    <property type="match status" value="1"/>
</dbReference>
<accession>A0A4R1HP89</accession>
<dbReference type="GO" id="GO:0006950">
    <property type="term" value="P:response to stress"/>
    <property type="evidence" value="ECO:0007669"/>
    <property type="project" value="TreeGrafter"/>
</dbReference>
<keyword evidence="3" id="KW-0804">Transcription</keyword>
<dbReference type="GO" id="GO:0003700">
    <property type="term" value="F:DNA-binding transcription factor activity"/>
    <property type="evidence" value="ECO:0007669"/>
    <property type="project" value="InterPro"/>
</dbReference>
<protein>
    <submittedName>
        <fullName evidence="5">DNA-binding MarR family transcriptional regulator</fullName>
    </submittedName>
</protein>
<reference evidence="5 6" key="1">
    <citation type="submission" date="2019-03" db="EMBL/GenBank/DDBJ databases">
        <title>Sequencing the genomes of 1000 actinobacteria strains.</title>
        <authorList>
            <person name="Klenk H.-P."/>
        </authorList>
    </citation>
    <scope>NUCLEOTIDE SEQUENCE [LARGE SCALE GENOMIC DNA]</scope>
    <source>
        <strain evidence="5 6">DSM 44969</strain>
    </source>
</reference>
<dbReference type="InterPro" id="IPR000835">
    <property type="entry name" value="HTH_MarR-typ"/>
</dbReference>
<evidence type="ECO:0000256" key="2">
    <source>
        <dbReference type="ARBA" id="ARBA00023125"/>
    </source>
</evidence>
<dbReference type="RefSeq" id="WP_424511266.1">
    <property type="nucleotide sequence ID" value="NZ_SMFZ01000002.1"/>
</dbReference>
<evidence type="ECO:0000313" key="6">
    <source>
        <dbReference type="Proteomes" id="UP000295560"/>
    </source>
</evidence>
<dbReference type="EMBL" id="SMFZ01000002">
    <property type="protein sequence ID" value="TCK22953.1"/>
    <property type="molecule type" value="Genomic_DNA"/>
</dbReference>
<organism evidence="5 6">
    <name type="scientific">Pseudonocardia endophytica</name>
    <dbReference type="NCBI Taxonomy" id="401976"/>
    <lineage>
        <taxon>Bacteria</taxon>
        <taxon>Bacillati</taxon>
        <taxon>Actinomycetota</taxon>
        <taxon>Actinomycetes</taxon>
        <taxon>Pseudonocardiales</taxon>
        <taxon>Pseudonocardiaceae</taxon>
        <taxon>Pseudonocardia</taxon>
    </lineage>
</organism>
<dbReference type="PROSITE" id="PS50995">
    <property type="entry name" value="HTH_MARR_2"/>
    <property type="match status" value="1"/>
</dbReference>
<dbReference type="AlphaFoldDB" id="A0A4R1HP89"/>
<evidence type="ECO:0000256" key="3">
    <source>
        <dbReference type="ARBA" id="ARBA00023163"/>
    </source>
</evidence>
<dbReference type="InterPro" id="IPR036388">
    <property type="entry name" value="WH-like_DNA-bd_sf"/>
</dbReference>
<sequence length="148" mass="16131">MPEPSTLYLVKRLELAIRKVLDDVLRPHGLTAPQYTALTALAQRDDAGADGLTSAQLARRSFVTPQTMHEQVIALERAGLVAREPDPSNRRLLRIRLTGAGRNRMRECADVVADLEGRVDTALGPDERDGVRDALGRALAAVEPMARG</sequence>
<dbReference type="Pfam" id="PF12802">
    <property type="entry name" value="MarR_2"/>
    <property type="match status" value="1"/>
</dbReference>
<feature type="domain" description="HTH marR-type" evidence="4">
    <location>
        <begin position="3"/>
        <end position="140"/>
    </location>
</feature>
<dbReference type="PROSITE" id="PS01117">
    <property type="entry name" value="HTH_MARR_1"/>
    <property type="match status" value="1"/>
</dbReference>
<comment type="caution">
    <text evidence="5">The sequence shown here is derived from an EMBL/GenBank/DDBJ whole genome shotgun (WGS) entry which is preliminary data.</text>
</comment>
<dbReference type="InterPro" id="IPR036390">
    <property type="entry name" value="WH_DNA-bd_sf"/>
</dbReference>
<dbReference type="PANTHER" id="PTHR33164:SF43">
    <property type="entry name" value="HTH-TYPE TRANSCRIPTIONAL REPRESSOR YETL"/>
    <property type="match status" value="1"/>
</dbReference>
<evidence type="ECO:0000313" key="5">
    <source>
        <dbReference type="EMBL" id="TCK22953.1"/>
    </source>
</evidence>
<keyword evidence="6" id="KW-1185">Reference proteome</keyword>